<accession>A0A8S1H7M9</accession>
<keyword evidence="3" id="KW-1185">Reference proteome</keyword>
<sequence length="99" mass="11202">MQKIAGRRKSAFAAVGPRPRIGFAPEEGVSDDDEFGQLNRALFRERTEQTQSKQAPSAFSLPSFDSHVVVPDEQRTQESSQQRRFASTPIRVLKEAERR</sequence>
<evidence type="ECO:0000313" key="2">
    <source>
        <dbReference type="EMBL" id="CAD6191297.1"/>
    </source>
</evidence>
<proteinExistence type="predicted"/>
<organism evidence="2 3">
    <name type="scientific">Caenorhabditis auriculariae</name>
    <dbReference type="NCBI Taxonomy" id="2777116"/>
    <lineage>
        <taxon>Eukaryota</taxon>
        <taxon>Metazoa</taxon>
        <taxon>Ecdysozoa</taxon>
        <taxon>Nematoda</taxon>
        <taxon>Chromadorea</taxon>
        <taxon>Rhabditida</taxon>
        <taxon>Rhabditina</taxon>
        <taxon>Rhabditomorpha</taxon>
        <taxon>Rhabditoidea</taxon>
        <taxon>Rhabditidae</taxon>
        <taxon>Peloderinae</taxon>
        <taxon>Caenorhabditis</taxon>
    </lineage>
</organism>
<dbReference type="AlphaFoldDB" id="A0A8S1H7M9"/>
<feature type="region of interest" description="Disordered" evidence="1">
    <location>
        <begin position="46"/>
        <end position="99"/>
    </location>
</feature>
<dbReference type="EMBL" id="CAJGYM010000020">
    <property type="protein sequence ID" value="CAD6191297.1"/>
    <property type="molecule type" value="Genomic_DNA"/>
</dbReference>
<evidence type="ECO:0000256" key="1">
    <source>
        <dbReference type="SAM" id="MobiDB-lite"/>
    </source>
</evidence>
<evidence type="ECO:0000313" key="3">
    <source>
        <dbReference type="Proteomes" id="UP000835052"/>
    </source>
</evidence>
<name>A0A8S1H7M9_9PELO</name>
<protein>
    <submittedName>
        <fullName evidence="2">Uncharacterized protein</fullName>
    </submittedName>
</protein>
<dbReference type="Proteomes" id="UP000835052">
    <property type="component" value="Unassembled WGS sequence"/>
</dbReference>
<gene>
    <name evidence="2" type="ORF">CAUJ_LOCUS7216</name>
</gene>
<reference evidence="2" key="1">
    <citation type="submission" date="2020-10" db="EMBL/GenBank/DDBJ databases">
        <authorList>
            <person name="Kikuchi T."/>
        </authorList>
    </citation>
    <scope>NUCLEOTIDE SEQUENCE</scope>
    <source>
        <strain evidence="2">NKZ352</strain>
    </source>
</reference>
<comment type="caution">
    <text evidence="2">The sequence shown here is derived from an EMBL/GenBank/DDBJ whole genome shotgun (WGS) entry which is preliminary data.</text>
</comment>